<sequence length="156" mass="16222">MDASPQAVVVAYKISAASGAERKVQAFHTLTATNKKNSKPATMLGISATLAIAFLLVVAGRGRSPDDTVAEPPEASLLCVSKCSTCPAVCSLPKSPGGVILSPPTKKSPPAPSSLSSSYPYYYFYTAGADRSHGLVFGFLCLLPLLVLSFVAEANR</sequence>
<name>A0AAP0BV99_9ASPA</name>
<evidence type="ECO:0000313" key="3">
    <source>
        <dbReference type="Proteomes" id="UP001418222"/>
    </source>
</evidence>
<keyword evidence="3" id="KW-1185">Reference proteome</keyword>
<proteinExistence type="predicted"/>
<keyword evidence="1" id="KW-1133">Transmembrane helix</keyword>
<dbReference type="AlphaFoldDB" id="A0AAP0BV99"/>
<dbReference type="Proteomes" id="UP001418222">
    <property type="component" value="Unassembled WGS sequence"/>
</dbReference>
<keyword evidence="1" id="KW-0472">Membrane</keyword>
<protein>
    <submittedName>
        <fullName evidence="2">Uncharacterized protein</fullName>
    </submittedName>
</protein>
<dbReference type="EMBL" id="JBBWWQ010000003">
    <property type="protein sequence ID" value="KAK8951240.1"/>
    <property type="molecule type" value="Genomic_DNA"/>
</dbReference>
<feature type="transmembrane region" description="Helical" evidence="1">
    <location>
        <begin position="41"/>
        <end position="59"/>
    </location>
</feature>
<feature type="transmembrane region" description="Helical" evidence="1">
    <location>
        <begin position="134"/>
        <end position="152"/>
    </location>
</feature>
<comment type="caution">
    <text evidence="2">The sequence shown here is derived from an EMBL/GenBank/DDBJ whole genome shotgun (WGS) entry which is preliminary data.</text>
</comment>
<accession>A0AAP0BV99</accession>
<evidence type="ECO:0000256" key="1">
    <source>
        <dbReference type="SAM" id="Phobius"/>
    </source>
</evidence>
<reference evidence="2 3" key="1">
    <citation type="journal article" date="2022" name="Nat. Plants">
        <title>Genomes of leafy and leafless Platanthera orchids illuminate the evolution of mycoheterotrophy.</title>
        <authorList>
            <person name="Li M.H."/>
            <person name="Liu K.W."/>
            <person name="Li Z."/>
            <person name="Lu H.C."/>
            <person name="Ye Q.L."/>
            <person name="Zhang D."/>
            <person name="Wang J.Y."/>
            <person name="Li Y.F."/>
            <person name="Zhong Z.M."/>
            <person name="Liu X."/>
            <person name="Yu X."/>
            <person name="Liu D.K."/>
            <person name="Tu X.D."/>
            <person name="Liu B."/>
            <person name="Hao Y."/>
            <person name="Liao X.Y."/>
            <person name="Jiang Y.T."/>
            <person name="Sun W.H."/>
            <person name="Chen J."/>
            <person name="Chen Y.Q."/>
            <person name="Ai Y."/>
            <person name="Zhai J.W."/>
            <person name="Wu S.S."/>
            <person name="Zhou Z."/>
            <person name="Hsiao Y.Y."/>
            <person name="Wu W.L."/>
            <person name="Chen Y.Y."/>
            <person name="Lin Y.F."/>
            <person name="Hsu J.L."/>
            <person name="Li C.Y."/>
            <person name="Wang Z.W."/>
            <person name="Zhao X."/>
            <person name="Zhong W.Y."/>
            <person name="Ma X.K."/>
            <person name="Ma L."/>
            <person name="Huang J."/>
            <person name="Chen G.Z."/>
            <person name="Huang M.Z."/>
            <person name="Huang L."/>
            <person name="Peng D.H."/>
            <person name="Luo Y.B."/>
            <person name="Zou S.Q."/>
            <person name="Chen S.P."/>
            <person name="Lan S."/>
            <person name="Tsai W.C."/>
            <person name="Van de Peer Y."/>
            <person name="Liu Z.J."/>
        </authorList>
    </citation>
    <scope>NUCLEOTIDE SEQUENCE [LARGE SCALE GENOMIC DNA]</scope>
    <source>
        <strain evidence="2">Lor287</strain>
    </source>
</reference>
<organism evidence="2 3">
    <name type="scientific">Platanthera zijinensis</name>
    <dbReference type="NCBI Taxonomy" id="2320716"/>
    <lineage>
        <taxon>Eukaryota</taxon>
        <taxon>Viridiplantae</taxon>
        <taxon>Streptophyta</taxon>
        <taxon>Embryophyta</taxon>
        <taxon>Tracheophyta</taxon>
        <taxon>Spermatophyta</taxon>
        <taxon>Magnoliopsida</taxon>
        <taxon>Liliopsida</taxon>
        <taxon>Asparagales</taxon>
        <taxon>Orchidaceae</taxon>
        <taxon>Orchidoideae</taxon>
        <taxon>Orchideae</taxon>
        <taxon>Orchidinae</taxon>
        <taxon>Platanthera</taxon>
    </lineage>
</organism>
<keyword evidence="1" id="KW-0812">Transmembrane</keyword>
<gene>
    <name evidence="2" type="ORF">KSP39_PZI003253</name>
</gene>
<evidence type="ECO:0000313" key="2">
    <source>
        <dbReference type="EMBL" id="KAK8951240.1"/>
    </source>
</evidence>